<reference evidence="6 7" key="1">
    <citation type="journal article" date="2018" name="Mol. Plant">
        <title>The genome of Artemisia annua provides insight into the evolution of Asteraceae family and artemisinin biosynthesis.</title>
        <authorList>
            <person name="Shen Q."/>
            <person name="Zhang L."/>
            <person name="Liao Z."/>
            <person name="Wang S."/>
            <person name="Yan T."/>
            <person name="Shi P."/>
            <person name="Liu M."/>
            <person name="Fu X."/>
            <person name="Pan Q."/>
            <person name="Wang Y."/>
            <person name="Lv Z."/>
            <person name="Lu X."/>
            <person name="Zhang F."/>
            <person name="Jiang W."/>
            <person name="Ma Y."/>
            <person name="Chen M."/>
            <person name="Hao X."/>
            <person name="Li L."/>
            <person name="Tang Y."/>
            <person name="Lv G."/>
            <person name="Zhou Y."/>
            <person name="Sun X."/>
            <person name="Brodelius P.E."/>
            <person name="Rose J.K.C."/>
            <person name="Tang K."/>
        </authorList>
    </citation>
    <scope>NUCLEOTIDE SEQUENCE [LARGE SCALE GENOMIC DNA]</scope>
    <source>
        <strain evidence="7">cv. Huhao1</strain>
        <tissue evidence="6">Leaf</tissue>
    </source>
</reference>
<dbReference type="EMBL" id="PKPP01000017">
    <property type="protein sequence ID" value="PWA99494.1"/>
    <property type="molecule type" value="Genomic_DNA"/>
</dbReference>
<feature type="compositionally biased region" description="Basic and acidic residues" evidence="4">
    <location>
        <begin position="450"/>
        <end position="473"/>
    </location>
</feature>
<evidence type="ECO:0000313" key="7">
    <source>
        <dbReference type="Proteomes" id="UP000245207"/>
    </source>
</evidence>
<dbReference type="InterPro" id="IPR045281">
    <property type="entry name" value="CONSTANS-like"/>
</dbReference>
<evidence type="ECO:0000259" key="5">
    <source>
        <dbReference type="PROSITE" id="PS51017"/>
    </source>
</evidence>
<accession>A0A2U1QNB2</accession>
<name>A0A2U1QNB2_ARTAN</name>
<evidence type="ECO:0000256" key="1">
    <source>
        <dbReference type="ARBA" id="ARBA00004123"/>
    </source>
</evidence>
<dbReference type="GO" id="GO:0005634">
    <property type="term" value="C:nucleus"/>
    <property type="evidence" value="ECO:0007669"/>
    <property type="project" value="UniProtKB-SubCell"/>
</dbReference>
<evidence type="ECO:0000256" key="2">
    <source>
        <dbReference type="ARBA" id="ARBA00023242"/>
    </source>
</evidence>
<dbReference type="Pfam" id="PF06203">
    <property type="entry name" value="CCT"/>
    <property type="match status" value="1"/>
</dbReference>
<dbReference type="GO" id="GO:0003700">
    <property type="term" value="F:DNA-binding transcription factor activity"/>
    <property type="evidence" value="ECO:0007669"/>
    <property type="project" value="TreeGrafter"/>
</dbReference>
<dbReference type="Proteomes" id="UP000245207">
    <property type="component" value="Unassembled WGS sequence"/>
</dbReference>
<organism evidence="6 7">
    <name type="scientific">Artemisia annua</name>
    <name type="common">Sweet wormwood</name>
    <dbReference type="NCBI Taxonomy" id="35608"/>
    <lineage>
        <taxon>Eukaryota</taxon>
        <taxon>Viridiplantae</taxon>
        <taxon>Streptophyta</taxon>
        <taxon>Embryophyta</taxon>
        <taxon>Tracheophyta</taxon>
        <taxon>Spermatophyta</taxon>
        <taxon>Magnoliopsida</taxon>
        <taxon>eudicotyledons</taxon>
        <taxon>Gunneridae</taxon>
        <taxon>Pentapetalae</taxon>
        <taxon>asterids</taxon>
        <taxon>campanulids</taxon>
        <taxon>Asterales</taxon>
        <taxon>Asteraceae</taxon>
        <taxon>Asteroideae</taxon>
        <taxon>Anthemideae</taxon>
        <taxon>Artemisiinae</taxon>
        <taxon>Artemisia</taxon>
    </lineage>
</organism>
<keyword evidence="2 3" id="KW-0539">Nucleus</keyword>
<dbReference type="GO" id="GO:0009909">
    <property type="term" value="P:regulation of flower development"/>
    <property type="evidence" value="ECO:0007669"/>
    <property type="project" value="InterPro"/>
</dbReference>
<dbReference type="PROSITE" id="PS51017">
    <property type="entry name" value="CCT"/>
    <property type="match status" value="1"/>
</dbReference>
<dbReference type="Pfam" id="PF13966">
    <property type="entry name" value="zf-RVT"/>
    <property type="match status" value="1"/>
</dbReference>
<dbReference type="PANTHER" id="PTHR31319:SF110">
    <property type="entry name" value="CCT MOTIF FAMILY PROTEIN"/>
    <property type="match status" value="1"/>
</dbReference>
<dbReference type="InterPro" id="IPR010402">
    <property type="entry name" value="CCT_domain"/>
</dbReference>
<protein>
    <submittedName>
        <fullName evidence="6">CCT domain-containing protein</fullName>
    </submittedName>
</protein>
<gene>
    <name evidence="6" type="ORF">CTI12_AA002800</name>
</gene>
<dbReference type="OrthoDB" id="153872at2759"/>
<feature type="domain" description="CCT" evidence="5">
    <location>
        <begin position="410"/>
        <end position="452"/>
    </location>
</feature>
<dbReference type="AlphaFoldDB" id="A0A2U1QNB2"/>
<dbReference type="InterPro" id="IPR026960">
    <property type="entry name" value="RVT-Znf"/>
</dbReference>
<evidence type="ECO:0000256" key="4">
    <source>
        <dbReference type="SAM" id="MobiDB-lite"/>
    </source>
</evidence>
<comment type="caution">
    <text evidence="6">The sequence shown here is derived from an EMBL/GenBank/DDBJ whole genome shotgun (WGS) entry which is preliminary data.</text>
</comment>
<comment type="subcellular location">
    <subcellularLocation>
        <location evidence="1 3">Nucleus</location>
    </subcellularLocation>
</comment>
<evidence type="ECO:0000313" key="6">
    <source>
        <dbReference type="EMBL" id="PWA99494.1"/>
    </source>
</evidence>
<evidence type="ECO:0000256" key="3">
    <source>
        <dbReference type="PROSITE-ProRule" id="PRU00357"/>
    </source>
</evidence>
<dbReference type="PANTHER" id="PTHR31319">
    <property type="entry name" value="ZINC FINGER PROTEIN CONSTANS-LIKE 4"/>
    <property type="match status" value="1"/>
</dbReference>
<feature type="region of interest" description="Disordered" evidence="4">
    <location>
        <begin position="443"/>
        <end position="473"/>
    </location>
</feature>
<proteinExistence type="predicted"/>
<sequence length="473" mass="54374">MGDGSTINFWVDTWLNNVPLRLVYPNLFRLEKNKWASVSERVQVSNGSKSLLWDWRRSPSAAEEIAELFNLMSEIYDFEWKGGSDSWRWSADSNEEFSVNSVKNLMQQRWEPGQNSKRLWKGWVPLKCKIMVWRATLNRLPTKMELGKRGVTLPNVLCCWCDSVEETASHLFSGCSFAAEIWSRVDSWCRLPPSFAFDVTDFLEIAKLYPGSKKSKYVLRDFSNLHQYPFGNEDQFDLSLLQNHLQLENDGPIPTYPHPNDQTNVMSIMGPMVCEDECLSSMPSSKCMRLNNLSSPNQCFLDHPYLSLRNINSNTILPIESCGIFNGNLSLGNEIQAHELDFQGDNGGIFCQDILGRPYNSNELQALSNESNQMLNNGNGNCNPPLAPPEIIGLESETFRVANKLTSEERKEKIHRYMKKRNERNFSKKIKYACRKTLADSRPRVRGRFAKNDEFGEHHRNNSNTHEEDTDKM</sequence>
<keyword evidence="7" id="KW-1185">Reference proteome</keyword>